<comment type="caution">
    <text evidence="1">The sequence shown here is derived from an EMBL/GenBank/DDBJ whole genome shotgun (WGS) entry which is preliminary data.</text>
</comment>
<reference evidence="1" key="1">
    <citation type="submission" date="2021-02" db="EMBL/GenBank/DDBJ databases">
        <authorList>
            <consortium name="DOE Joint Genome Institute"/>
            <person name="Ahrendt S."/>
            <person name="Looney B.P."/>
            <person name="Miyauchi S."/>
            <person name="Morin E."/>
            <person name="Drula E."/>
            <person name="Courty P.E."/>
            <person name="Chicoki N."/>
            <person name="Fauchery L."/>
            <person name="Kohler A."/>
            <person name="Kuo A."/>
            <person name="Labutti K."/>
            <person name="Pangilinan J."/>
            <person name="Lipzen A."/>
            <person name="Riley R."/>
            <person name="Andreopoulos W."/>
            <person name="He G."/>
            <person name="Johnson J."/>
            <person name="Barry K.W."/>
            <person name="Grigoriev I.V."/>
            <person name="Nagy L."/>
            <person name="Hibbett D."/>
            <person name="Henrissat B."/>
            <person name="Matheny P.B."/>
            <person name="Labbe J."/>
            <person name="Martin F."/>
        </authorList>
    </citation>
    <scope>NUCLEOTIDE SEQUENCE</scope>
    <source>
        <strain evidence="1">EC-137</strain>
    </source>
</reference>
<dbReference type="EMBL" id="MU274834">
    <property type="protein sequence ID" value="KAI0026319.1"/>
    <property type="molecule type" value="Genomic_DNA"/>
</dbReference>
<evidence type="ECO:0000313" key="1">
    <source>
        <dbReference type="EMBL" id="KAI0026319.1"/>
    </source>
</evidence>
<proteinExistence type="predicted"/>
<feature type="non-terminal residue" evidence="1">
    <location>
        <position position="1"/>
    </location>
</feature>
<gene>
    <name evidence="1" type="ORF">K488DRAFT_66979</name>
</gene>
<accession>A0ACB8Q3M3</accession>
<protein>
    <submittedName>
        <fullName evidence="1">CHAT domain-containing protein</fullName>
    </submittedName>
</protein>
<sequence>ITWCPTGPLAFLPVHAAGIYGRRGCREMHGDGMKLSDIVVSSYTPTLSALLRSPRMFADGWPSMKALVVSQPDTPDMSKLPGVLSEVAQIEKHLGGQITHLNDKDATVKAVLDAMNEDHCQVIHLACHGLQNAVEPTESAFVLYDGNLTLSRLVSSQLRNAELAFLSACQTSTGHEKLPEEAVHLAAGMLVVGSRSVIGTMWSIGDQDAPIIADEVYRQLKRNYVPGDGRLKTAYALHKAAKVLREKVGESNIVRWAPYVHFGI</sequence>
<dbReference type="Proteomes" id="UP000814128">
    <property type="component" value="Unassembled WGS sequence"/>
</dbReference>
<evidence type="ECO:0000313" key="2">
    <source>
        <dbReference type="Proteomes" id="UP000814128"/>
    </source>
</evidence>
<organism evidence="1 2">
    <name type="scientific">Vararia minispora EC-137</name>
    <dbReference type="NCBI Taxonomy" id="1314806"/>
    <lineage>
        <taxon>Eukaryota</taxon>
        <taxon>Fungi</taxon>
        <taxon>Dikarya</taxon>
        <taxon>Basidiomycota</taxon>
        <taxon>Agaricomycotina</taxon>
        <taxon>Agaricomycetes</taxon>
        <taxon>Russulales</taxon>
        <taxon>Lachnocladiaceae</taxon>
        <taxon>Vararia</taxon>
    </lineage>
</organism>
<keyword evidence="2" id="KW-1185">Reference proteome</keyword>
<name>A0ACB8Q3M3_9AGAM</name>
<reference evidence="1" key="2">
    <citation type="journal article" date="2022" name="New Phytol.">
        <title>Evolutionary transition to the ectomycorrhizal habit in the genomes of a hyperdiverse lineage of mushroom-forming fungi.</title>
        <authorList>
            <person name="Looney B."/>
            <person name="Miyauchi S."/>
            <person name="Morin E."/>
            <person name="Drula E."/>
            <person name="Courty P.E."/>
            <person name="Kohler A."/>
            <person name="Kuo A."/>
            <person name="LaButti K."/>
            <person name="Pangilinan J."/>
            <person name="Lipzen A."/>
            <person name="Riley R."/>
            <person name="Andreopoulos W."/>
            <person name="He G."/>
            <person name="Johnson J."/>
            <person name="Nolan M."/>
            <person name="Tritt A."/>
            <person name="Barry K.W."/>
            <person name="Grigoriev I.V."/>
            <person name="Nagy L.G."/>
            <person name="Hibbett D."/>
            <person name="Henrissat B."/>
            <person name="Matheny P.B."/>
            <person name="Labbe J."/>
            <person name="Martin F.M."/>
        </authorList>
    </citation>
    <scope>NUCLEOTIDE SEQUENCE</scope>
    <source>
        <strain evidence="1">EC-137</strain>
    </source>
</reference>